<comment type="caution">
    <text evidence="1">The sequence shown here is derived from an EMBL/GenBank/DDBJ whole genome shotgun (WGS) entry which is preliminary data.</text>
</comment>
<evidence type="ECO:0000313" key="1">
    <source>
        <dbReference type="EMBL" id="MCX2695620.1"/>
    </source>
</evidence>
<dbReference type="RefSeq" id="WP_265982790.1">
    <property type="nucleotide sequence ID" value="NZ_JAPHAV010000001.1"/>
</dbReference>
<evidence type="ECO:0008006" key="3">
    <source>
        <dbReference type="Google" id="ProtNLM"/>
    </source>
</evidence>
<accession>A0ABT3QJ71</accession>
<proteinExistence type="predicted"/>
<protein>
    <recommendedName>
        <fullName evidence="3">Transposase</fullName>
    </recommendedName>
</protein>
<organism evidence="1 2">
    <name type="scientific">Ochrobactrum chromiisoli</name>
    <dbReference type="NCBI Taxonomy" id="2993941"/>
    <lineage>
        <taxon>Bacteria</taxon>
        <taxon>Pseudomonadati</taxon>
        <taxon>Pseudomonadota</taxon>
        <taxon>Alphaproteobacteria</taxon>
        <taxon>Hyphomicrobiales</taxon>
        <taxon>Brucellaceae</taxon>
        <taxon>Brucella/Ochrobactrum group</taxon>
        <taxon>Ochrobactrum</taxon>
    </lineage>
</organism>
<name>A0ABT3QJ71_9HYPH</name>
<sequence length="56" mass="6278">MALPCIAVRLTKAARIEKFEVFLILVEVLQQMALQATQHCLPKQIGGKRKNPEATM</sequence>
<reference evidence="1 2" key="1">
    <citation type="submission" date="2022-11" db="EMBL/GenBank/DDBJ databases">
        <title>Brucella sp. YY2X, whole genome shotgun sequencing project.</title>
        <authorList>
            <person name="Yang Y."/>
        </authorList>
    </citation>
    <scope>NUCLEOTIDE SEQUENCE [LARGE SCALE GENOMIC DNA]</scope>
    <source>
        <strain evidence="1 2">YY2X</strain>
    </source>
</reference>
<dbReference type="EMBL" id="JAPHAV010000001">
    <property type="protein sequence ID" value="MCX2695620.1"/>
    <property type="molecule type" value="Genomic_DNA"/>
</dbReference>
<dbReference type="Proteomes" id="UP001301216">
    <property type="component" value="Unassembled WGS sequence"/>
</dbReference>
<keyword evidence="2" id="KW-1185">Reference proteome</keyword>
<gene>
    <name evidence="1" type="ORF">OPR82_02370</name>
</gene>
<evidence type="ECO:0000313" key="2">
    <source>
        <dbReference type="Proteomes" id="UP001301216"/>
    </source>
</evidence>